<evidence type="ECO:0000313" key="2">
    <source>
        <dbReference type="Proteomes" id="UP000323225"/>
    </source>
</evidence>
<reference evidence="1 2" key="1">
    <citation type="submission" date="2019-09" db="EMBL/GenBank/DDBJ databases">
        <authorList>
            <person name="Kritzky A."/>
            <person name="Schelkanova E.Y."/>
            <person name="Alkhova Z.V."/>
            <person name="Smirnova N.I."/>
        </authorList>
    </citation>
    <scope>NUCLEOTIDE SEQUENCE [LARGE SCALE GENOMIC DNA]</scope>
    <source>
        <strain evidence="1 2">M1526</strain>
    </source>
</reference>
<dbReference type="AlphaFoldDB" id="A0A5B1C1K7"/>
<name>A0A5B1C1K7_VIBCL</name>
<dbReference type="EMBL" id="VUAA01000023">
    <property type="protein sequence ID" value="KAA1253344.1"/>
    <property type="molecule type" value="Genomic_DNA"/>
</dbReference>
<protein>
    <submittedName>
        <fullName evidence="1">Uncharacterized protein</fullName>
    </submittedName>
</protein>
<accession>A0A5B1C1K7</accession>
<organism evidence="1 2">
    <name type="scientific">Vibrio cholerae</name>
    <dbReference type="NCBI Taxonomy" id="666"/>
    <lineage>
        <taxon>Bacteria</taxon>
        <taxon>Pseudomonadati</taxon>
        <taxon>Pseudomonadota</taxon>
        <taxon>Gammaproteobacteria</taxon>
        <taxon>Vibrionales</taxon>
        <taxon>Vibrionaceae</taxon>
        <taxon>Vibrio</taxon>
    </lineage>
</organism>
<evidence type="ECO:0000313" key="1">
    <source>
        <dbReference type="EMBL" id="KAA1253344.1"/>
    </source>
</evidence>
<dbReference type="Proteomes" id="UP000323225">
    <property type="component" value="Unassembled WGS sequence"/>
</dbReference>
<proteinExistence type="predicted"/>
<sequence>MKVTKESLSRQKAIKLIWSQTSPDFRGQLGGKPSIMLNAADGGGLCTVDGLTDAQFERYLQDAIDSKNRDTCKDLAVKIFSQHKDVFAPLDLLDKNCGTINQWCRDFNGIRELVIGLGSKGDGHYSDDKAKEILKTVDHFEEVYNRTSEPSASLSR</sequence>
<gene>
    <name evidence="1" type="ORF">F0M16_18390</name>
</gene>
<comment type="caution">
    <text evidence="1">The sequence shown here is derived from an EMBL/GenBank/DDBJ whole genome shotgun (WGS) entry which is preliminary data.</text>
</comment>